<dbReference type="EMBL" id="KI925457">
    <property type="protein sequence ID" value="ETW82965.1"/>
    <property type="molecule type" value="Genomic_DNA"/>
</dbReference>
<keyword evidence="3" id="KW-1185">Reference proteome</keyword>
<feature type="compositionally biased region" description="Basic and acidic residues" evidence="1">
    <location>
        <begin position="332"/>
        <end position="342"/>
    </location>
</feature>
<dbReference type="RefSeq" id="XP_009544652.1">
    <property type="nucleotide sequence ID" value="XM_009546357.1"/>
</dbReference>
<dbReference type="HOGENOM" id="CLU_623428_0_0_1"/>
<dbReference type="InParanoid" id="W4KC99"/>
<sequence>MASPASVQAIADRAEIHKSCRSLENIVNLLNDYCEAARAVVTLQKKLSKALKDAAGLKAAGEVAANALGTSASVFEVLSDVDAKFAKLIDRECDAVSGEVKKWFKKLAKEEKLHDEKITNANAKIKQAGQLYEKKVKKNSYDAVEEHARYMHLLTSIGPEVSQEKYNHSLMVSQRNTAITYSVAACLSRVADAEWLRSTEDVRRFSPLVGPLGEWRTLCEAGWTGSLPGDLPDVSAPPERTQPRPAEPQSNSDTLSRPFPSVEGDKGNRSLTSLASLASFPTPPSHFPLPPVSGSGPPSPVPPSPIKQHIATPPESVRQPTQSQSRTSSDISHSKFGVEKGGNDAQMKTRSLDAAQSRRVERTDTMKSSGSVVATMREKYARSTGPASPPPRDVPRLPLSVTNLASKYQTISESSGPPSPQKRAFSPSTDQRQPLDILPP</sequence>
<evidence type="ECO:0000313" key="3">
    <source>
        <dbReference type="Proteomes" id="UP000030671"/>
    </source>
</evidence>
<dbReference type="KEGG" id="hir:HETIRDRAFT_54714"/>
<dbReference type="OrthoDB" id="2450055at2759"/>
<dbReference type="GeneID" id="20678314"/>
<feature type="compositionally biased region" description="Pro residues" evidence="1">
    <location>
        <begin position="285"/>
        <end position="305"/>
    </location>
</feature>
<feature type="compositionally biased region" description="Basic and acidic residues" evidence="1">
    <location>
        <begin position="356"/>
        <end position="365"/>
    </location>
</feature>
<reference evidence="2 3" key="1">
    <citation type="journal article" date="2012" name="New Phytol.">
        <title>Insight into trade-off between wood decay and parasitism from the genome of a fungal forest pathogen.</title>
        <authorList>
            <person name="Olson A."/>
            <person name="Aerts A."/>
            <person name="Asiegbu F."/>
            <person name="Belbahri L."/>
            <person name="Bouzid O."/>
            <person name="Broberg A."/>
            <person name="Canback B."/>
            <person name="Coutinho P.M."/>
            <person name="Cullen D."/>
            <person name="Dalman K."/>
            <person name="Deflorio G."/>
            <person name="van Diepen L.T."/>
            <person name="Dunand C."/>
            <person name="Duplessis S."/>
            <person name="Durling M."/>
            <person name="Gonthier P."/>
            <person name="Grimwood J."/>
            <person name="Fossdal C.G."/>
            <person name="Hansson D."/>
            <person name="Henrissat B."/>
            <person name="Hietala A."/>
            <person name="Himmelstrand K."/>
            <person name="Hoffmeister D."/>
            <person name="Hogberg N."/>
            <person name="James T.Y."/>
            <person name="Karlsson M."/>
            <person name="Kohler A."/>
            <person name="Kues U."/>
            <person name="Lee Y.H."/>
            <person name="Lin Y.C."/>
            <person name="Lind M."/>
            <person name="Lindquist E."/>
            <person name="Lombard V."/>
            <person name="Lucas S."/>
            <person name="Lunden K."/>
            <person name="Morin E."/>
            <person name="Murat C."/>
            <person name="Park J."/>
            <person name="Raffaello T."/>
            <person name="Rouze P."/>
            <person name="Salamov A."/>
            <person name="Schmutz J."/>
            <person name="Solheim H."/>
            <person name="Stahlberg J."/>
            <person name="Velez H."/>
            <person name="de Vries R.P."/>
            <person name="Wiebenga A."/>
            <person name="Woodward S."/>
            <person name="Yakovlev I."/>
            <person name="Garbelotto M."/>
            <person name="Martin F."/>
            <person name="Grigoriev I.V."/>
            <person name="Stenlid J."/>
        </authorList>
    </citation>
    <scope>NUCLEOTIDE SEQUENCE [LARGE SCALE GENOMIC DNA]</scope>
    <source>
        <strain evidence="2 3">TC 32-1</strain>
    </source>
</reference>
<evidence type="ECO:0008006" key="4">
    <source>
        <dbReference type="Google" id="ProtNLM"/>
    </source>
</evidence>
<accession>W4KC99</accession>
<dbReference type="Proteomes" id="UP000030671">
    <property type="component" value="Unassembled WGS sequence"/>
</dbReference>
<gene>
    <name evidence="2" type="ORF">HETIRDRAFT_54714</name>
</gene>
<protein>
    <recommendedName>
        <fullName evidence="4">IMD domain-containing protein</fullName>
    </recommendedName>
</protein>
<feature type="compositionally biased region" description="Polar residues" evidence="1">
    <location>
        <begin position="400"/>
        <end position="416"/>
    </location>
</feature>
<feature type="compositionally biased region" description="Low complexity" evidence="1">
    <location>
        <begin position="316"/>
        <end position="329"/>
    </location>
</feature>
<dbReference type="AlphaFoldDB" id="W4KC99"/>
<proteinExistence type="predicted"/>
<feature type="region of interest" description="Disordered" evidence="1">
    <location>
        <begin position="285"/>
        <end position="440"/>
    </location>
</feature>
<evidence type="ECO:0000313" key="2">
    <source>
        <dbReference type="EMBL" id="ETW82965.1"/>
    </source>
</evidence>
<name>W4KC99_HETIT</name>
<dbReference type="eggNOG" id="ENOG502S3QD">
    <property type="taxonomic scope" value="Eukaryota"/>
</dbReference>
<evidence type="ECO:0000256" key="1">
    <source>
        <dbReference type="SAM" id="MobiDB-lite"/>
    </source>
</evidence>
<feature type="non-terminal residue" evidence="2">
    <location>
        <position position="440"/>
    </location>
</feature>
<organism evidence="2 3">
    <name type="scientific">Heterobasidion irregulare (strain TC 32-1)</name>
    <dbReference type="NCBI Taxonomy" id="747525"/>
    <lineage>
        <taxon>Eukaryota</taxon>
        <taxon>Fungi</taxon>
        <taxon>Dikarya</taxon>
        <taxon>Basidiomycota</taxon>
        <taxon>Agaricomycotina</taxon>
        <taxon>Agaricomycetes</taxon>
        <taxon>Russulales</taxon>
        <taxon>Bondarzewiaceae</taxon>
        <taxon>Heterobasidion</taxon>
        <taxon>Heterobasidion annosum species complex</taxon>
    </lineage>
</organism>
<feature type="region of interest" description="Disordered" evidence="1">
    <location>
        <begin position="226"/>
        <end position="269"/>
    </location>
</feature>